<name>E6XG57_SHEP2</name>
<dbReference type="KEGG" id="shp:Sput200_3828"/>
<protein>
    <recommendedName>
        <fullName evidence="8">Protein-S-isoprenylcysteine O-methyltransferase Ste14</fullName>
    </recommendedName>
</protein>
<dbReference type="Gene3D" id="1.20.120.1630">
    <property type="match status" value="1"/>
</dbReference>
<dbReference type="InterPro" id="IPR007318">
    <property type="entry name" value="Phopholipid_MeTrfase"/>
</dbReference>
<sequence length="165" mass="18572">MSGLEKKLPPLALLLLFALLLQLTSYYLPSSNLHPTFSLGLAVSLLTAGLVIPLAGVLSFKRHGTTPDPRVPEQSSALVTSGIYRCSRNPMYLGFVLLLLAQAVFLNSLWLNYLYPSAYSFKVNKYFHCSMKVSMHRIFTLTNKCPKVSLKMIKLNYEKLKFVLR</sequence>
<proteinExistence type="predicted"/>
<keyword evidence="2 5" id="KW-0812">Transmembrane</keyword>
<keyword evidence="3 5" id="KW-1133">Transmembrane helix</keyword>
<feature type="transmembrane region" description="Helical" evidence="5">
    <location>
        <begin position="92"/>
        <end position="115"/>
    </location>
</feature>
<evidence type="ECO:0008006" key="8">
    <source>
        <dbReference type="Google" id="ProtNLM"/>
    </source>
</evidence>
<evidence type="ECO:0000256" key="1">
    <source>
        <dbReference type="ARBA" id="ARBA00004127"/>
    </source>
</evidence>
<keyword evidence="4 5" id="KW-0472">Membrane</keyword>
<gene>
    <name evidence="6" type="ordered locus">Sput200_3828</name>
</gene>
<organism evidence="6 7">
    <name type="scientific">Shewanella putrefaciens (strain 200)</name>
    <dbReference type="NCBI Taxonomy" id="399804"/>
    <lineage>
        <taxon>Bacteria</taxon>
        <taxon>Pseudomonadati</taxon>
        <taxon>Pseudomonadota</taxon>
        <taxon>Gammaproteobacteria</taxon>
        <taxon>Alteromonadales</taxon>
        <taxon>Shewanellaceae</taxon>
        <taxon>Shewanella</taxon>
    </lineage>
</organism>
<dbReference type="GO" id="GO:0012505">
    <property type="term" value="C:endomembrane system"/>
    <property type="evidence" value="ECO:0007669"/>
    <property type="project" value="UniProtKB-SubCell"/>
</dbReference>
<feature type="transmembrane region" description="Helical" evidence="5">
    <location>
        <begin position="41"/>
        <end position="60"/>
    </location>
</feature>
<dbReference type="Proteomes" id="UP000008209">
    <property type="component" value="Chromosome"/>
</dbReference>
<dbReference type="EMBL" id="CP002457">
    <property type="protein sequence ID" value="ADV56195.1"/>
    <property type="molecule type" value="Genomic_DNA"/>
</dbReference>
<comment type="subcellular location">
    <subcellularLocation>
        <location evidence="1">Endomembrane system</location>
        <topology evidence="1">Multi-pass membrane protein</topology>
    </subcellularLocation>
</comment>
<evidence type="ECO:0000256" key="3">
    <source>
        <dbReference type="ARBA" id="ARBA00022989"/>
    </source>
</evidence>
<evidence type="ECO:0000313" key="6">
    <source>
        <dbReference type="EMBL" id="ADV56195.1"/>
    </source>
</evidence>
<accession>E6XG57</accession>
<dbReference type="Pfam" id="PF04191">
    <property type="entry name" value="PEMT"/>
    <property type="match status" value="1"/>
</dbReference>
<reference evidence="6 7" key="1">
    <citation type="submission" date="2011-01" db="EMBL/GenBank/DDBJ databases">
        <title>Complete sequence of Shewanella putrefaciens 200.</title>
        <authorList>
            <consortium name="US DOE Joint Genome Institute"/>
            <person name="Lucas S."/>
            <person name="Copeland A."/>
            <person name="Lapidus A."/>
            <person name="Cheng J.-F."/>
            <person name="Bruce D."/>
            <person name="Goodwin L."/>
            <person name="Pitluck S."/>
            <person name="Munk A.C."/>
            <person name="Detter J.C."/>
            <person name="Han C."/>
            <person name="Tapia R."/>
            <person name="Land M."/>
            <person name="Hauser L."/>
            <person name="Chang Y.-J."/>
            <person name="Jeffries C."/>
            <person name="Kyrpides N."/>
            <person name="Ivanova N."/>
            <person name="Mikhailova N."/>
            <person name="Kolker E."/>
            <person name="Lawrence C."/>
            <person name="McCue L.A."/>
            <person name="DiChristina T."/>
            <person name="Nealson K."/>
            <person name="Fredrickson J.K."/>
            <person name="Woyke T."/>
        </authorList>
    </citation>
    <scope>NUCLEOTIDE SEQUENCE [LARGE SCALE GENOMIC DNA]</scope>
    <source>
        <strain evidence="6 7">200</strain>
    </source>
</reference>
<dbReference type="HOGENOM" id="CLU_1609666_0_0_6"/>
<evidence type="ECO:0000313" key="7">
    <source>
        <dbReference type="Proteomes" id="UP000008209"/>
    </source>
</evidence>
<evidence type="ECO:0000256" key="4">
    <source>
        <dbReference type="ARBA" id="ARBA00023136"/>
    </source>
</evidence>
<evidence type="ECO:0000256" key="2">
    <source>
        <dbReference type="ARBA" id="ARBA00022692"/>
    </source>
</evidence>
<evidence type="ECO:0000256" key="5">
    <source>
        <dbReference type="SAM" id="Phobius"/>
    </source>
</evidence>
<dbReference type="AlphaFoldDB" id="E6XG57"/>